<comment type="similarity">
    <text evidence="3">Belongs to the alkB family.</text>
</comment>
<dbReference type="GO" id="GO:0051213">
    <property type="term" value="F:dioxygenase activity"/>
    <property type="evidence" value="ECO:0007669"/>
    <property type="project" value="UniProtKB-KW"/>
</dbReference>
<dbReference type="Proteomes" id="UP001209878">
    <property type="component" value="Unassembled WGS sequence"/>
</dbReference>
<keyword evidence="8" id="KW-0539">Nucleus</keyword>
<dbReference type="AlphaFoldDB" id="A0AAD9KHQ8"/>
<dbReference type="InterPro" id="IPR027450">
    <property type="entry name" value="AlkB-like"/>
</dbReference>
<comment type="caution">
    <text evidence="11">The sequence shown here is derived from an EMBL/GenBank/DDBJ whole genome shotgun (WGS) entry which is preliminary data.</text>
</comment>
<evidence type="ECO:0000259" key="10">
    <source>
        <dbReference type="PROSITE" id="PS51471"/>
    </source>
</evidence>
<dbReference type="InterPro" id="IPR037151">
    <property type="entry name" value="AlkB-like_sf"/>
</dbReference>
<keyword evidence="4" id="KW-0479">Metal-binding</keyword>
<comment type="cofactor">
    <cofactor evidence="1">
        <name>Fe(2+)</name>
        <dbReference type="ChEBI" id="CHEBI:29033"/>
    </cofactor>
</comment>
<evidence type="ECO:0000256" key="4">
    <source>
        <dbReference type="ARBA" id="ARBA00022723"/>
    </source>
</evidence>
<evidence type="ECO:0000256" key="3">
    <source>
        <dbReference type="ARBA" id="ARBA00007879"/>
    </source>
</evidence>
<evidence type="ECO:0000256" key="9">
    <source>
        <dbReference type="SAM" id="MobiDB-lite"/>
    </source>
</evidence>
<accession>A0AAD9KHQ8</accession>
<evidence type="ECO:0000313" key="11">
    <source>
        <dbReference type="EMBL" id="KAK2171419.1"/>
    </source>
</evidence>
<dbReference type="InterPro" id="IPR005123">
    <property type="entry name" value="Oxoglu/Fe-dep_dioxygenase_dom"/>
</dbReference>
<dbReference type="EMBL" id="JAODUO010001068">
    <property type="protein sequence ID" value="KAK2171419.1"/>
    <property type="molecule type" value="Genomic_DNA"/>
</dbReference>
<evidence type="ECO:0000256" key="7">
    <source>
        <dbReference type="ARBA" id="ARBA00023004"/>
    </source>
</evidence>
<organism evidence="11 12">
    <name type="scientific">Ridgeia piscesae</name>
    <name type="common">Tubeworm</name>
    <dbReference type="NCBI Taxonomy" id="27915"/>
    <lineage>
        <taxon>Eukaryota</taxon>
        <taxon>Metazoa</taxon>
        <taxon>Spiralia</taxon>
        <taxon>Lophotrochozoa</taxon>
        <taxon>Annelida</taxon>
        <taxon>Polychaeta</taxon>
        <taxon>Sedentaria</taxon>
        <taxon>Canalipalpata</taxon>
        <taxon>Sabellida</taxon>
        <taxon>Siboglinidae</taxon>
        <taxon>Ridgeia</taxon>
    </lineage>
</organism>
<dbReference type="SUPFAM" id="SSF51197">
    <property type="entry name" value="Clavaminate synthase-like"/>
    <property type="match status" value="1"/>
</dbReference>
<dbReference type="PANTHER" id="PTHR46030:SF1">
    <property type="entry name" value="ALPHA-KETOGLUTARATE-DEPENDENT DIOXYGENASE ALKB HOMOLOG 6"/>
    <property type="match status" value="1"/>
</dbReference>
<feature type="region of interest" description="Disordered" evidence="9">
    <location>
        <begin position="134"/>
        <end position="158"/>
    </location>
</feature>
<gene>
    <name evidence="11" type="ORF">NP493_1070g00022</name>
</gene>
<dbReference type="Pfam" id="PF13532">
    <property type="entry name" value="2OG-FeII_Oxy_2"/>
    <property type="match status" value="1"/>
</dbReference>
<dbReference type="PANTHER" id="PTHR46030">
    <property type="entry name" value="ALPHA-KETOGLUTARATE-DEPENDENT DIOXYGENASE ALKB HOMOLOG 6"/>
    <property type="match status" value="1"/>
</dbReference>
<comment type="subcellular location">
    <subcellularLocation>
        <location evidence="2">Nucleus</location>
    </subcellularLocation>
</comment>
<dbReference type="Gene3D" id="2.60.120.590">
    <property type="entry name" value="Alpha-ketoglutarate-dependent dioxygenase AlkB-like"/>
    <property type="match status" value="1"/>
</dbReference>
<proteinExistence type="inferred from homology"/>
<reference evidence="11" key="1">
    <citation type="journal article" date="2023" name="Mol. Biol. Evol.">
        <title>Third-Generation Sequencing Reveals the Adaptive Role of the Epigenome in Three Deep-Sea Polychaetes.</title>
        <authorList>
            <person name="Perez M."/>
            <person name="Aroh O."/>
            <person name="Sun Y."/>
            <person name="Lan Y."/>
            <person name="Juniper S.K."/>
            <person name="Young C.R."/>
            <person name="Angers B."/>
            <person name="Qian P.Y."/>
        </authorList>
    </citation>
    <scope>NUCLEOTIDE SEQUENCE</scope>
    <source>
        <strain evidence="11">R07B-5</strain>
    </source>
</reference>
<dbReference type="GO" id="GO:0046872">
    <property type="term" value="F:metal ion binding"/>
    <property type="evidence" value="ECO:0007669"/>
    <property type="project" value="UniProtKB-KW"/>
</dbReference>
<evidence type="ECO:0000256" key="5">
    <source>
        <dbReference type="ARBA" id="ARBA00022964"/>
    </source>
</evidence>
<evidence type="ECO:0000256" key="1">
    <source>
        <dbReference type="ARBA" id="ARBA00001954"/>
    </source>
</evidence>
<feature type="compositionally biased region" description="Polar residues" evidence="9">
    <location>
        <begin position="134"/>
        <end position="143"/>
    </location>
</feature>
<evidence type="ECO:0000256" key="8">
    <source>
        <dbReference type="ARBA" id="ARBA00023242"/>
    </source>
</evidence>
<keyword evidence="12" id="KW-1185">Reference proteome</keyword>
<evidence type="ECO:0000256" key="6">
    <source>
        <dbReference type="ARBA" id="ARBA00023002"/>
    </source>
</evidence>
<evidence type="ECO:0000313" key="12">
    <source>
        <dbReference type="Proteomes" id="UP001209878"/>
    </source>
</evidence>
<feature type="domain" description="Fe2OG dioxygenase" evidence="10">
    <location>
        <begin position="87"/>
        <end position="230"/>
    </location>
</feature>
<protein>
    <recommendedName>
        <fullName evidence="10">Fe2OG dioxygenase domain-containing protein</fullName>
    </recommendedName>
</protein>
<keyword evidence="5" id="KW-0223">Dioxygenase</keyword>
<evidence type="ECO:0000256" key="2">
    <source>
        <dbReference type="ARBA" id="ARBA00004123"/>
    </source>
</evidence>
<keyword evidence="7" id="KW-0408">Iron</keyword>
<dbReference type="InterPro" id="IPR032862">
    <property type="entry name" value="ALKBH6"/>
</dbReference>
<name>A0AAD9KHQ8_RIDPI</name>
<sequence>MDICPLLLQVPPTVYYIPDFITEAEESYLLHRIESSPKPKWTQLSNRRLQNWGGLPHPKGMLSEKLPPWLDQICARVSDLGAFGDKRANHVLVNEYQPGQGIMPHEDGPLYYPTVSNLTVGSHSVLKFYHPVSEKTSPSTTETMGDHAEPTQPVGAESSFDSRHFASMLLERRSLFLMRDEMYTKYLHGIDELRSDTLDKNIVNIDRCRSNIGNTLERGVRVSLTIRHVPNVLKTKIFVGLRR</sequence>
<dbReference type="GO" id="GO:0005634">
    <property type="term" value="C:nucleus"/>
    <property type="evidence" value="ECO:0007669"/>
    <property type="project" value="UniProtKB-SubCell"/>
</dbReference>
<keyword evidence="6" id="KW-0560">Oxidoreductase</keyword>
<dbReference type="PROSITE" id="PS51471">
    <property type="entry name" value="FE2OG_OXY"/>
    <property type="match status" value="1"/>
</dbReference>